<dbReference type="PANTHER" id="PTHR24096:SF149">
    <property type="entry name" value="AMP-BINDING DOMAIN-CONTAINING PROTEIN-RELATED"/>
    <property type="match status" value="1"/>
</dbReference>
<dbReference type="PANTHER" id="PTHR24096">
    <property type="entry name" value="LONG-CHAIN-FATTY-ACID--COA LIGASE"/>
    <property type="match status" value="1"/>
</dbReference>
<dbReference type="Gene3D" id="3.40.50.12780">
    <property type="entry name" value="N-terminal domain of ligase-like"/>
    <property type="match status" value="1"/>
</dbReference>
<proteinExistence type="inferred from homology"/>
<dbReference type="EMBL" id="KZ302056">
    <property type="protein sequence ID" value="PFH48605.1"/>
    <property type="molecule type" value="Genomic_DNA"/>
</dbReference>
<feature type="domain" description="AMP-binding enzyme C-terminal" evidence="4">
    <location>
        <begin position="469"/>
        <end position="554"/>
    </location>
</feature>
<feature type="domain" description="AMP-dependent synthetase/ligase" evidence="3">
    <location>
        <begin position="29"/>
        <end position="419"/>
    </location>
</feature>
<dbReference type="InterPro" id="IPR045851">
    <property type="entry name" value="AMP-bd_C_sf"/>
</dbReference>
<sequence length="575" mass="63446">MYLKSMYPDVPPLPPGNVHNLCLRQPAQDDWPDYTVQIELKTGKTRSFREFVQRVDYAATALGASVDKGGLGLSAENNDIIGIMSENCMDYATFVQACLAIATPFALISSYSTRFELKHALELSRTTCLFVDEKFVPLVLGAADEVGISSMRIYVMTGCVSGRKSFSQMIDEVRMKGIEKVGVKHVDEDTLAYLLFSSGTSGLPKAVMVTHGNIKYTLGQIIAVTDEAVDVYMPPPPKTPDGIPRTLAFLPMHHTYGLHVYCINPFLSPNTMVILPKWNTDVVLSVIPKYKITHLTFVPSVVHQLLLHPQTSKTDFSSVMVVVCGAAYLPTELGQRMAALMPAEAAIVEAFGMSECTTTALSQPFPGTLGGRGKKVLGSTGVLRPGIEARIVREDGSEADFDEVGELWVKGGNITRGYLNNDKANKEMYVDGWLRTGDRFKVNREGYFFYADRAKDTLKVSGAQVSPVEIENVLLSHPQRIIRDAAVAGVSGGRTSDEKVPRAWVVLSESGKKMGMNAVIRELEKWHQDNLSKYKWLRGGIEVIEEVPKNPTGKTLKRVLQDKYENDMARVKGRL</sequence>
<evidence type="ECO:0000259" key="3">
    <source>
        <dbReference type="Pfam" id="PF00501"/>
    </source>
</evidence>
<keyword evidence="2" id="KW-0436">Ligase</keyword>
<evidence type="ECO:0000256" key="2">
    <source>
        <dbReference type="ARBA" id="ARBA00022598"/>
    </source>
</evidence>
<comment type="similarity">
    <text evidence="1">Belongs to the ATP-dependent AMP-binding enzyme family.</text>
</comment>
<dbReference type="PROSITE" id="PS00455">
    <property type="entry name" value="AMP_BINDING"/>
    <property type="match status" value="1"/>
</dbReference>
<keyword evidence="6" id="KW-1185">Reference proteome</keyword>
<dbReference type="InterPro" id="IPR042099">
    <property type="entry name" value="ANL_N_sf"/>
</dbReference>
<protein>
    <recommendedName>
        <fullName evidence="7">AMP-dependent synthetase/ligase domain-containing protein</fullName>
    </recommendedName>
</protein>
<accession>A0A2A9NC59</accession>
<organism evidence="5 6">
    <name type="scientific">Amanita thiersii Skay4041</name>
    <dbReference type="NCBI Taxonomy" id="703135"/>
    <lineage>
        <taxon>Eukaryota</taxon>
        <taxon>Fungi</taxon>
        <taxon>Dikarya</taxon>
        <taxon>Basidiomycota</taxon>
        <taxon>Agaricomycotina</taxon>
        <taxon>Agaricomycetes</taxon>
        <taxon>Agaricomycetidae</taxon>
        <taxon>Agaricales</taxon>
        <taxon>Pluteineae</taxon>
        <taxon>Amanitaceae</taxon>
        <taxon>Amanita</taxon>
    </lineage>
</organism>
<dbReference type="InterPro" id="IPR025110">
    <property type="entry name" value="AMP-bd_C"/>
</dbReference>
<reference evidence="5 6" key="1">
    <citation type="submission" date="2014-02" db="EMBL/GenBank/DDBJ databases">
        <title>Transposable element dynamics among asymbiotic and ectomycorrhizal Amanita fungi.</title>
        <authorList>
            <consortium name="DOE Joint Genome Institute"/>
            <person name="Hess J."/>
            <person name="Skrede I."/>
            <person name="Wolfe B."/>
            <person name="LaButti K."/>
            <person name="Ohm R.A."/>
            <person name="Grigoriev I.V."/>
            <person name="Pringle A."/>
        </authorList>
    </citation>
    <scope>NUCLEOTIDE SEQUENCE [LARGE SCALE GENOMIC DNA]</scope>
    <source>
        <strain evidence="5 6">SKay4041</strain>
    </source>
</reference>
<evidence type="ECO:0000313" key="5">
    <source>
        <dbReference type="EMBL" id="PFH48605.1"/>
    </source>
</evidence>
<dbReference type="Gene3D" id="3.30.300.30">
    <property type="match status" value="1"/>
</dbReference>
<dbReference type="Pfam" id="PF00501">
    <property type="entry name" value="AMP-binding"/>
    <property type="match status" value="1"/>
</dbReference>
<dbReference type="GO" id="GO:0016405">
    <property type="term" value="F:CoA-ligase activity"/>
    <property type="evidence" value="ECO:0007669"/>
    <property type="project" value="TreeGrafter"/>
</dbReference>
<name>A0A2A9NC59_9AGAR</name>
<evidence type="ECO:0000259" key="4">
    <source>
        <dbReference type="Pfam" id="PF13193"/>
    </source>
</evidence>
<evidence type="ECO:0000313" key="6">
    <source>
        <dbReference type="Proteomes" id="UP000242287"/>
    </source>
</evidence>
<evidence type="ECO:0000256" key="1">
    <source>
        <dbReference type="ARBA" id="ARBA00006432"/>
    </source>
</evidence>
<evidence type="ECO:0008006" key="7">
    <source>
        <dbReference type="Google" id="ProtNLM"/>
    </source>
</evidence>
<dbReference type="Proteomes" id="UP000242287">
    <property type="component" value="Unassembled WGS sequence"/>
</dbReference>
<dbReference type="OrthoDB" id="1898221at2759"/>
<dbReference type="SUPFAM" id="SSF56801">
    <property type="entry name" value="Acetyl-CoA synthetase-like"/>
    <property type="match status" value="1"/>
</dbReference>
<dbReference type="Pfam" id="PF13193">
    <property type="entry name" value="AMP-binding_C"/>
    <property type="match status" value="1"/>
</dbReference>
<gene>
    <name evidence="5" type="ORF">AMATHDRAFT_49379</name>
</gene>
<dbReference type="STRING" id="703135.A0A2A9NC59"/>
<dbReference type="InterPro" id="IPR020845">
    <property type="entry name" value="AMP-binding_CS"/>
</dbReference>
<dbReference type="AlphaFoldDB" id="A0A2A9NC59"/>
<dbReference type="InterPro" id="IPR000873">
    <property type="entry name" value="AMP-dep_synth/lig_dom"/>
</dbReference>